<protein>
    <submittedName>
        <fullName evidence="1">Uncharacterized protein</fullName>
    </submittedName>
</protein>
<sequence length="279" mass="31685">SAEGPYWDFLGLTHVLYFPASDNTTILEYGQNYTYNWTSIDQNLKYLFFNTTNATGYQFATDEIDVGGNTTFNWELEFTANYGLGEFIYEISSSDEHNPLKSNEARDNVKKLDLYIGGKKISKLDGIRNEKENKLEFRKEGKTILEVKFMDVEKDGGIIDADFIDNTYKLGFCVKTDEDAQIRIGLIADKLQPIARSPYAGHFLYGDRYEYSFDFSDVISENIQVAVADTIVTLSKATWKKNTVECLDPVAKGVNIKTETYLFTILDTTPPAWNTTPTD</sequence>
<feature type="non-terminal residue" evidence="1">
    <location>
        <position position="1"/>
    </location>
</feature>
<gene>
    <name evidence="1" type="ORF">S01H4_46455</name>
</gene>
<dbReference type="EMBL" id="BART01025960">
    <property type="protein sequence ID" value="GAG91495.1"/>
    <property type="molecule type" value="Genomic_DNA"/>
</dbReference>
<comment type="caution">
    <text evidence="1">The sequence shown here is derived from an EMBL/GenBank/DDBJ whole genome shotgun (WGS) entry which is preliminary data.</text>
</comment>
<proteinExistence type="predicted"/>
<evidence type="ECO:0000313" key="1">
    <source>
        <dbReference type="EMBL" id="GAG91495.1"/>
    </source>
</evidence>
<dbReference type="AlphaFoldDB" id="X1B8T4"/>
<organism evidence="1">
    <name type="scientific">marine sediment metagenome</name>
    <dbReference type="NCBI Taxonomy" id="412755"/>
    <lineage>
        <taxon>unclassified sequences</taxon>
        <taxon>metagenomes</taxon>
        <taxon>ecological metagenomes</taxon>
    </lineage>
</organism>
<feature type="non-terminal residue" evidence="1">
    <location>
        <position position="279"/>
    </location>
</feature>
<name>X1B8T4_9ZZZZ</name>
<reference evidence="1" key="1">
    <citation type="journal article" date="2014" name="Front. Microbiol.">
        <title>High frequency of phylogenetically diverse reductive dehalogenase-homologous genes in deep subseafloor sedimentary metagenomes.</title>
        <authorList>
            <person name="Kawai M."/>
            <person name="Futagami T."/>
            <person name="Toyoda A."/>
            <person name="Takaki Y."/>
            <person name="Nishi S."/>
            <person name="Hori S."/>
            <person name="Arai W."/>
            <person name="Tsubouchi T."/>
            <person name="Morono Y."/>
            <person name="Uchiyama I."/>
            <person name="Ito T."/>
            <person name="Fujiyama A."/>
            <person name="Inagaki F."/>
            <person name="Takami H."/>
        </authorList>
    </citation>
    <scope>NUCLEOTIDE SEQUENCE</scope>
    <source>
        <strain evidence="1">Expedition CK06-06</strain>
    </source>
</reference>
<accession>X1B8T4</accession>